<proteinExistence type="inferred from homology"/>
<comment type="similarity">
    <text evidence="1">Belongs to the 'GDSL' lipolytic enzyme family. Platelet-activating factor acetylhydrolase IB beta/gamma subunits subfamily.</text>
</comment>
<dbReference type="GO" id="GO:0016788">
    <property type="term" value="F:hydrolase activity, acting on ester bonds"/>
    <property type="evidence" value="ECO:0007669"/>
    <property type="project" value="UniProtKB-ARBA"/>
</dbReference>
<keyword evidence="4" id="KW-1185">Reference proteome</keyword>
<dbReference type="SUPFAM" id="SSF52266">
    <property type="entry name" value="SGNH hydrolase"/>
    <property type="match status" value="1"/>
</dbReference>
<evidence type="ECO:0000259" key="2">
    <source>
        <dbReference type="Pfam" id="PF13472"/>
    </source>
</evidence>
<dbReference type="STRING" id="313628.LNTAR_22414"/>
<gene>
    <name evidence="3" type="ORF">LNTAR_22414</name>
</gene>
<sequence>MTRSIFIIIVFTLLTSATSRGAELIESVKNTIRSTTPEKRKKREARWWMKRHKLKLSEKAALGDVKLVFLGDSITHAWDKYKSEWDKYFAKYKALNLGYSGDRTENVLWRLDNGEVDGINPKVLVMMIGTNNAGHRKEKSQDTALGIKAILQELRIKLPETKILMLAIFPRGKNDNDELRKLTMGTNEIIKTYADDKHIFYMNINKIFLDQDRVLHKNVMRDFLHPNESMYPKWDEAILPKIEELMQ</sequence>
<dbReference type="InterPro" id="IPR013830">
    <property type="entry name" value="SGNH_hydro"/>
</dbReference>
<dbReference type="Gene3D" id="3.40.50.1110">
    <property type="entry name" value="SGNH hydrolase"/>
    <property type="match status" value="1"/>
</dbReference>
<evidence type="ECO:0000313" key="3">
    <source>
        <dbReference type="EMBL" id="EDM29191.1"/>
    </source>
</evidence>
<dbReference type="Proteomes" id="UP000004947">
    <property type="component" value="Unassembled WGS sequence"/>
</dbReference>
<evidence type="ECO:0000256" key="1">
    <source>
        <dbReference type="ARBA" id="ARBA00038184"/>
    </source>
</evidence>
<feature type="domain" description="SGNH hydrolase-type esterase" evidence="2">
    <location>
        <begin position="69"/>
        <end position="231"/>
    </location>
</feature>
<dbReference type="eggNOG" id="COG2755">
    <property type="taxonomic scope" value="Bacteria"/>
</dbReference>
<dbReference type="RefSeq" id="WP_007276921.1">
    <property type="nucleotide sequence ID" value="NZ_ABCK01000002.1"/>
</dbReference>
<dbReference type="PANTHER" id="PTHR11852:SF0">
    <property type="entry name" value="PLATELET-ACTIVATING FACTOR ACETYLHYDROLASE IB SUBUNIT BETA HOMOLOG"/>
    <property type="match status" value="1"/>
</dbReference>
<name>A6DG74_9BACT</name>
<dbReference type="OrthoDB" id="5624617at2"/>
<dbReference type="Pfam" id="PF13472">
    <property type="entry name" value="Lipase_GDSL_2"/>
    <property type="match status" value="1"/>
</dbReference>
<comment type="caution">
    <text evidence="3">The sequence shown here is derived from an EMBL/GenBank/DDBJ whole genome shotgun (WGS) entry which is preliminary data.</text>
</comment>
<dbReference type="AlphaFoldDB" id="A6DG74"/>
<organism evidence="3 4">
    <name type="scientific">Lentisphaera araneosa HTCC2155</name>
    <dbReference type="NCBI Taxonomy" id="313628"/>
    <lineage>
        <taxon>Bacteria</taxon>
        <taxon>Pseudomonadati</taxon>
        <taxon>Lentisphaerota</taxon>
        <taxon>Lentisphaeria</taxon>
        <taxon>Lentisphaerales</taxon>
        <taxon>Lentisphaeraceae</taxon>
        <taxon>Lentisphaera</taxon>
    </lineage>
</organism>
<dbReference type="InterPro" id="IPR036514">
    <property type="entry name" value="SGNH_hydro_sf"/>
</dbReference>
<dbReference type="PANTHER" id="PTHR11852">
    <property type="entry name" value="PLATELET-ACTIVATING FACTOR ACETYLHYDROLASE"/>
    <property type="match status" value="1"/>
</dbReference>
<protein>
    <submittedName>
        <fullName evidence="3">TonB-like protein</fullName>
    </submittedName>
</protein>
<dbReference type="EMBL" id="ABCK01000002">
    <property type="protein sequence ID" value="EDM29191.1"/>
    <property type="molecule type" value="Genomic_DNA"/>
</dbReference>
<reference evidence="3 4" key="1">
    <citation type="journal article" date="2010" name="J. Bacteriol.">
        <title>Genome sequence of Lentisphaera araneosa HTCC2155T, the type species of the order Lentisphaerales in the phylum Lentisphaerae.</title>
        <authorList>
            <person name="Thrash J.C."/>
            <person name="Cho J.C."/>
            <person name="Vergin K.L."/>
            <person name="Morris R.M."/>
            <person name="Giovannoni S.J."/>
        </authorList>
    </citation>
    <scope>NUCLEOTIDE SEQUENCE [LARGE SCALE GENOMIC DNA]</scope>
    <source>
        <strain evidence="3 4">HTCC2155</strain>
    </source>
</reference>
<evidence type="ECO:0000313" key="4">
    <source>
        <dbReference type="Proteomes" id="UP000004947"/>
    </source>
</evidence>
<accession>A6DG74</accession>